<dbReference type="PATRIC" id="fig|1359175.3.peg.2165"/>
<proteinExistence type="predicted"/>
<accession>A0A0F3P374</accession>
<evidence type="ECO:0000313" key="1">
    <source>
        <dbReference type="EMBL" id="KJV72608.1"/>
    </source>
</evidence>
<dbReference type="EMBL" id="LAOA01000047">
    <property type="protein sequence ID" value="KJV74743.1"/>
    <property type="molecule type" value="Genomic_DNA"/>
</dbReference>
<sequence length="38" mass="4459">MKKYDKKLKHDSLAKTIMSDPVAAQEFLEYYLPTISRV</sequence>
<protein>
    <submittedName>
        <fullName evidence="2">Transposase, YhgA-like family protein</fullName>
    </submittedName>
</protein>
<gene>
    <name evidence="2" type="ORF">OTSTA716_1206</name>
    <name evidence="1" type="ORF">OTSTA716_1884</name>
</gene>
<comment type="caution">
    <text evidence="2">The sequence shown here is derived from an EMBL/GenBank/DDBJ whole genome shotgun (WGS) entry which is preliminary data.</text>
</comment>
<name>A0A0F3P374_ORITS</name>
<dbReference type="AlphaFoldDB" id="A0A0F3P374"/>
<evidence type="ECO:0000313" key="2">
    <source>
        <dbReference type="EMBL" id="KJV74743.1"/>
    </source>
</evidence>
<dbReference type="Proteomes" id="UP000033671">
    <property type="component" value="Unassembled WGS sequence"/>
</dbReference>
<reference evidence="2 3" key="1">
    <citation type="submission" date="2015-01" db="EMBL/GenBank/DDBJ databases">
        <title>Genome Sequencing of Rickettsiales.</title>
        <authorList>
            <person name="Daugherty S.C."/>
            <person name="Su Q."/>
            <person name="Abolude K."/>
            <person name="Beier-Sexton M."/>
            <person name="Carlyon J.A."/>
            <person name="Carter R."/>
            <person name="Day N.P."/>
            <person name="Dumler S.J."/>
            <person name="Dyachenko V."/>
            <person name="Godinez A."/>
            <person name="Kurtti T.J."/>
            <person name="Lichay M."/>
            <person name="Mullins K.E."/>
            <person name="Ott S."/>
            <person name="Pappas-Brown V."/>
            <person name="Paris D.H."/>
            <person name="Patel P."/>
            <person name="Richards A.L."/>
            <person name="Sadzewicz L."/>
            <person name="Sears K."/>
            <person name="Seidman D."/>
            <person name="Sengamalay N."/>
            <person name="Stenos J."/>
            <person name="Tallon L.J."/>
            <person name="Vincent G."/>
            <person name="Fraser C.M."/>
            <person name="Munderloh U."/>
            <person name="Dunning-Hotopp J.C."/>
        </authorList>
    </citation>
    <scope>NUCLEOTIDE SEQUENCE [LARGE SCALE GENOMIC DNA]</scope>
    <source>
        <strain evidence="2 3">TA716</strain>
    </source>
</reference>
<organism evidence="2 3">
    <name type="scientific">Orientia tsutsugamushi str. TA716</name>
    <dbReference type="NCBI Taxonomy" id="1359175"/>
    <lineage>
        <taxon>Bacteria</taxon>
        <taxon>Pseudomonadati</taxon>
        <taxon>Pseudomonadota</taxon>
        <taxon>Alphaproteobacteria</taxon>
        <taxon>Rickettsiales</taxon>
        <taxon>Rickettsiaceae</taxon>
        <taxon>Rickettsieae</taxon>
        <taxon>Orientia</taxon>
    </lineage>
</organism>
<evidence type="ECO:0000313" key="3">
    <source>
        <dbReference type="Proteomes" id="UP000033671"/>
    </source>
</evidence>
<dbReference type="EMBL" id="LAOA01000102">
    <property type="protein sequence ID" value="KJV72608.1"/>
    <property type="molecule type" value="Genomic_DNA"/>
</dbReference>